<sequence length="48" mass="5316">MKPHIRGDSFPSHWLVGVRLEPMSDQAEFSSTWSPSAGQLGGGMWGNW</sequence>
<accession>A0A5B7H848</accession>
<protein>
    <submittedName>
        <fullName evidence="2">Uncharacterized protein</fullName>
    </submittedName>
</protein>
<dbReference type="AlphaFoldDB" id="A0A5B7H848"/>
<keyword evidence="3" id="KW-1185">Reference proteome</keyword>
<evidence type="ECO:0000256" key="1">
    <source>
        <dbReference type="SAM" id="MobiDB-lite"/>
    </source>
</evidence>
<proteinExistence type="predicted"/>
<comment type="caution">
    <text evidence="2">The sequence shown here is derived from an EMBL/GenBank/DDBJ whole genome shotgun (WGS) entry which is preliminary data.</text>
</comment>
<evidence type="ECO:0000313" key="2">
    <source>
        <dbReference type="EMBL" id="MPC65228.1"/>
    </source>
</evidence>
<name>A0A5B7H848_PORTR</name>
<feature type="compositionally biased region" description="Polar residues" evidence="1">
    <location>
        <begin position="28"/>
        <end position="37"/>
    </location>
</feature>
<dbReference type="EMBL" id="VSRR010023083">
    <property type="protein sequence ID" value="MPC65228.1"/>
    <property type="molecule type" value="Genomic_DNA"/>
</dbReference>
<reference evidence="2 3" key="1">
    <citation type="submission" date="2019-05" db="EMBL/GenBank/DDBJ databases">
        <title>Another draft genome of Portunus trituberculatus and its Hox gene families provides insights of decapod evolution.</title>
        <authorList>
            <person name="Jeong J.-H."/>
            <person name="Song I."/>
            <person name="Kim S."/>
            <person name="Choi T."/>
            <person name="Kim D."/>
            <person name="Ryu S."/>
            <person name="Kim W."/>
        </authorList>
    </citation>
    <scope>NUCLEOTIDE SEQUENCE [LARGE SCALE GENOMIC DNA]</scope>
    <source>
        <tissue evidence="2">Muscle</tissue>
    </source>
</reference>
<feature type="compositionally biased region" description="Gly residues" evidence="1">
    <location>
        <begin position="39"/>
        <end position="48"/>
    </location>
</feature>
<feature type="region of interest" description="Disordered" evidence="1">
    <location>
        <begin position="28"/>
        <end position="48"/>
    </location>
</feature>
<organism evidence="2 3">
    <name type="scientific">Portunus trituberculatus</name>
    <name type="common">Swimming crab</name>
    <name type="synonym">Neptunus trituberculatus</name>
    <dbReference type="NCBI Taxonomy" id="210409"/>
    <lineage>
        <taxon>Eukaryota</taxon>
        <taxon>Metazoa</taxon>
        <taxon>Ecdysozoa</taxon>
        <taxon>Arthropoda</taxon>
        <taxon>Crustacea</taxon>
        <taxon>Multicrustacea</taxon>
        <taxon>Malacostraca</taxon>
        <taxon>Eumalacostraca</taxon>
        <taxon>Eucarida</taxon>
        <taxon>Decapoda</taxon>
        <taxon>Pleocyemata</taxon>
        <taxon>Brachyura</taxon>
        <taxon>Eubrachyura</taxon>
        <taxon>Portunoidea</taxon>
        <taxon>Portunidae</taxon>
        <taxon>Portuninae</taxon>
        <taxon>Portunus</taxon>
    </lineage>
</organism>
<dbReference type="Proteomes" id="UP000324222">
    <property type="component" value="Unassembled WGS sequence"/>
</dbReference>
<gene>
    <name evidence="2" type="ORF">E2C01_059360</name>
</gene>
<evidence type="ECO:0000313" key="3">
    <source>
        <dbReference type="Proteomes" id="UP000324222"/>
    </source>
</evidence>